<dbReference type="Pfam" id="PF01679">
    <property type="entry name" value="Pmp3"/>
    <property type="match status" value="1"/>
</dbReference>
<evidence type="ECO:0000256" key="5">
    <source>
        <dbReference type="ARBA" id="ARBA00022692"/>
    </source>
</evidence>
<dbReference type="InterPro" id="IPR000612">
    <property type="entry name" value="PMP3"/>
</dbReference>
<dbReference type="InterPro" id="IPR000668">
    <property type="entry name" value="Peptidase_C1A_C"/>
</dbReference>
<keyword evidence="7" id="KW-0788">Thiol protease</keyword>
<dbReference type="PRINTS" id="PR00705">
    <property type="entry name" value="PAPAIN"/>
</dbReference>
<dbReference type="Gene3D" id="3.90.70.10">
    <property type="entry name" value="Cysteine proteinases"/>
    <property type="match status" value="1"/>
</dbReference>
<proteinExistence type="inferred from homology"/>
<evidence type="ECO:0000256" key="12">
    <source>
        <dbReference type="SAM" id="SignalP"/>
    </source>
</evidence>
<comment type="similarity">
    <text evidence="3">Belongs to the UPF0057 (PMP3) family.</text>
</comment>
<name>A0AAF3EP70_9BILA</name>
<evidence type="ECO:0000313" key="14">
    <source>
        <dbReference type="Proteomes" id="UP000887575"/>
    </source>
</evidence>
<evidence type="ECO:0000259" key="13">
    <source>
        <dbReference type="SMART" id="SM00645"/>
    </source>
</evidence>
<evidence type="ECO:0000256" key="8">
    <source>
        <dbReference type="ARBA" id="ARBA00022989"/>
    </source>
</evidence>
<comment type="subcellular location">
    <subcellularLocation>
        <location evidence="1">Membrane</location>
    </subcellularLocation>
</comment>
<evidence type="ECO:0000256" key="3">
    <source>
        <dbReference type="ARBA" id="ARBA00009530"/>
    </source>
</evidence>
<evidence type="ECO:0000256" key="7">
    <source>
        <dbReference type="ARBA" id="ARBA00022807"/>
    </source>
</evidence>
<dbReference type="InterPro" id="IPR013128">
    <property type="entry name" value="Peptidase_C1A"/>
</dbReference>
<dbReference type="Proteomes" id="UP000887575">
    <property type="component" value="Unassembled WGS sequence"/>
</dbReference>
<sequence length="561" mass="63694">MTEFWQCFCLIFSPPITVALATGDGKKMYICMLLTMICYIPGLLYAMQFTLLLSLIFIVYGGRYGGGWGGGGGGGIGGWNGGGEGGGMSAWNGGGGGGGMGGMSGWNGGAPSRPFGHFGRHRHRHWHRGWRRHHFRNPFRARWGRGRHGRHRHWRMMSRSGHRFFFRHGMEAGELADLQNLPDDVRQRLGDNEQEFVNYGTRFKRRFNLGAMEDIAGNFNDNYATLQELKSRPNRRRFRFGMHPFMHLSRDQFKRILLPIPDETLSPSVIVDEGDGTENGGEEGTTHAPSESDYQADIEYNDQDSTTETTPEETTTEETSTDYGGEEEQGKEEQEKEEQEELPTSFDWRDQVTVSTPKHQWDCGSCWTFASAGVLEIQHARQNNDDQLDLAEMDHTCVYNGTICDGGFPKDAFKYFMENPGIGLESDDPYDTDKEMLCREISPAVRVREVIDLLPFDMEKTKRALIKNGPFAVGIYVNDDFQYYKEGIFDKTCEGLEKLGGHAIVVVGYGVEDDVPYWIAKNSWGDDWGEGGYIKNNNQIPYQHMSYWCYFEHKSSRRSSR</sequence>
<reference evidence="15" key="1">
    <citation type="submission" date="2024-02" db="UniProtKB">
        <authorList>
            <consortium name="WormBaseParasite"/>
        </authorList>
    </citation>
    <scope>IDENTIFICATION</scope>
</reference>
<protein>
    <recommendedName>
        <fullName evidence="13">Peptidase C1A papain C-terminal domain-containing protein</fullName>
    </recommendedName>
</protein>
<evidence type="ECO:0000256" key="6">
    <source>
        <dbReference type="ARBA" id="ARBA00022801"/>
    </source>
</evidence>
<dbReference type="WBParaSite" id="MBELARI_LOCUS15864">
    <property type="protein sequence ID" value="MBELARI_LOCUS15864"/>
    <property type="gene ID" value="MBELARI_LOCUS15864"/>
</dbReference>
<dbReference type="CDD" id="cd02248">
    <property type="entry name" value="Peptidase_C1A"/>
    <property type="match status" value="1"/>
</dbReference>
<keyword evidence="8 11" id="KW-1133">Transmembrane helix</keyword>
<feature type="chain" id="PRO_5042110021" description="Peptidase C1A papain C-terminal domain-containing protein" evidence="12">
    <location>
        <begin position="22"/>
        <end position="561"/>
    </location>
</feature>
<keyword evidence="6" id="KW-0378">Hydrolase</keyword>
<accession>A0AAF3EP70</accession>
<keyword evidence="12" id="KW-0732">Signal</keyword>
<comment type="similarity">
    <text evidence="2">Belongs to the peptidase C1 family.</text>
</comment>
<feature type="region of interest" description="Disordered" evidence="10">
    <location>
        <begin position="266"/>
        <end position="347"/>
    </location>
</feature>
<dbReference type="GO" id="GO:0008234">
    <property type="term" value="F:cysteine-type peptidase activity"/>
    <property type="evidence" value="ECO:0007669"/>
    <property type="project" value="UniProtKB-KW"/>
</dbReference>
<dbReference type="AlphaFoldDB" id="A0AAF3EP70"/>
<dbReference type="InterPro" id="IPR038765">
    <property type="entry name" value="Papain-like_cys_pep_sf"/>
</dbReference>
<dbReference type="InterPro" id="IPR039417">
    <property type="entry name" value="Peptidase_C1A_papain-like"/>
</dbReference>
<dbReference type="InterPro" id="IPR025660">
    <property type="entry name" value="Pept_his_AS"/>
</dbReference>
<dbReference type="GO" id="GO:0006508">
    <property type="term" value="P:proteolysis"/>
    <property type="evidence" value="ECO:0007669"/>
    <property type="project" value="UniProtKB-KW"/>
</dbReference>
<dbReference type="SMART" id="SM00645">
    <property type="entry name" value="Pept_C1"/>
    <property type="match status" value="1"/>
</dbReference>
<feature type="transmembrane region" description="Helical" evidence="11">
    <location>
        <begin position="29"/>
        <end position="60"/>
    </location>
</feature>
<dbReference type="Pfam" id="PF00112">
    <property type="entry name" value="Peptidase_C1"/>
    <property type="match status" value="1"/>
</dbReference>
<dbReference type="GO" id="GO:0016020">
    <property type="term" value="C:membrane"/>
    <property type="evidence" value="ECO:0007669"/>
    <property type="project" value="UniProtKB-SubCell"/>
</dbReference>
<evidence type="ECO:0000256" key="9">
    <source>
        <dbReference type="ARBA" id="ARBA00023136"/>
    </source>
</evidence>
<dbReference type="PROSITE" id="PS00639">
    <property type="entry name" value="THIOL_PROTEASE_HIS"/>
    <property type="match status" value="1"/>
</dbReference>
<feature type="compositionally biased region" description="Acidic residues" evidence="10">
    <location>
        <begin position="310"/>
        <end position="341"/>
    </location>
</feature>
<evidence type="ECO:0000256" key="11">
    <source>
        <dbReference type="SAM" id="Phobius"/>
    </source>
</evidence>
<dbReference type="SUPFAM" id="SSF54001">
    <property type="entry name" value="Cysteine proteinases"/>
    <property type="match status" value="1"/>
</dbReference>
<evidence type="ECO:0000256" key="4">
    <source>
        <dbReference type="ARBA" id="ARBA00022670"/>
    </source>
</evidence>
<organism evidence="14 15">
    <name type="scientific">Mesorhabditis belari</name>
    <dbReference type="NCBI Taxonomy" id="2138241"/>
    <lineage>
        <taxon>Eukaryota</taxon>
        <taxon>Metazoa</taxon>
        <taxon>Ecdysozoa</taxon>
        <taxon>Nematoda</taxon>
        <taxon>Chromadorea</taxon>
        <taxon>Rhabditida</taxon>
        <taxon>Rhabditina</taxon>
        <taxon>Rhabditomorpha</taxon>
        <taxon>Rhabditoidea</taxon>
        <taxon>Rhabditidae</taxon>
        <taxon>Mesorhabditinae</taxon>
        <taxon>Mesorhabditis</taxon>
    </lineage>
</organism>
<dbReference type="PANTHER" id="PTHR12411">
    <property type="entry name" value="CYSTEINE PROTEASE FAMILY C1-RELATED"/>
    <property type="match status" value="1"/>
</dbReference>
<dbReference type="PROSITE" id="PS00139">
    <property type="entry name" value="THIOL_PROTEASE_CYS"/>
    <property type="match status" value="1"/>
</dbReference>
<evidence type="ECO:0000256" key="2">
    <source>
        <dbReference type="ARBA" id="ARBA00008455"/>
    </source>
</evidence>
<dbReference type="InterPro" id="IPR000169">
    <property type="entry name" value="Pept_cys_AS"/>
</dbReference>
<evidence type="ECO:0000313" key="15">
    <source>
        <dbReference type="WBParaSite" id="MBELARI_LOCUS15864"/>
    </source>
</evidence>
<keyword evidence="9 11" id="KW-0472">Membrane</keyword>
<evidence type="ECO:0000256" key="1">
    <source>
        <dbReference type="ARBA" id="ARBA00004370"/>
    </source>
</evidence>
<keyword evidence="5 11" id="KW-0812">Transmembrane</keyword>
<feature type="domain" description="Peptidase C1A papain C-terminal" evidence="13">
    <location>
        <begin position="342"/>
        <end position="549"/>
    </location>
</feature>
<keyword evidence="4" id="KW-0645">Protease</keyword>
<keyword evidence="14" id="KW-1185">Reference proteome</keyword>
<evidence type="ECO:0000256" key="10">
    <source>
        <dbReference type="SAM" id="MobiDB-lite"/>
    </source>
</evidence>
<feature type="signal peptide" evidence="12">
    <location>
        <begin position="1"/>
        <end position="21"/>
    </location>
</feature>